<feature type="binding site" evidence="11">
    <location>
        <position position="183"/>
    </location>
    <ligand>
        <name>Mn(2+)</name>
        <dbReference type="ChEBI" id="CHEBI:29035"/>
        <label>2</label>
    </ligand>
</feature>
<feature type="active site" description="GMP-histidine intermediate" evidence="9">
    <location>
        <position position="330"/>
    </location>
</feature>
<evidence type="ECO:0000256" key="8">
    <source>
        <dbReference type="ARBA" id="ARBA00047746"/>
    </source>
</evidence>
<feature type="binding site" evidence="10">
    <location>
        <begin position="165"/>
        <end position="169"/>
    </location>
    <ligand>
        <name>GMP</name>
        <dbReference type="ChEBI" id="CHEBI:58115"/>
    </ligand>
</feature>
<dbReference type="SUPFAM" id="SSF103365">
    <property type="entry name" value="Hypothetical protein PH1602"/>
    <property type="match status" value="1"/>
</dbReference>
<dbReference type="EMBL" id="PKJS01000001">
    <property type="protein sequence ID" value="PKZ69854.1"/>
    <property type="molecule type" value="Genomic_DNA"/>
</dbReference>
<dbReference type="GO" id="GO:0005525">
    <property type="term" value="F:GTP binding"/>
    <property type="evidence" value="ECO:0007669"/>
    <property type="project" value="UniProtKB-KW"/>
</dbReference>
<accession>A0A2I1RL56</accession>
<evidence type="ECO:0000256" key="11">
    <source>
        <dbReference type="PIRSR" id="PIRSR601233-3"/>
    </source>
</evidence>
<dbReference type="RefSeq" id="WP_101963495.1">
    <property type="nucleotide sequence ID" value="NZ_PKJS01000001.1"/>
</dbReference>
<dbReference type="GO" id="GO:0006396">
    <property type="term" value="P:RNA processing"/>
    <property type="evidence" value="ECO:0007669"/>
    <property type="project" value="InterPro"/>
</dbReference>
<keyword evidence="5" id="KW-0692">RNA repair</keyword>
<dbReference type="Proteomes" id="UP000234914">
    <property type="component" value="Unassembled WGS sequence"/>
</dbReference>
<keyword evidence="2 12" id="KW-0436">Ligase</keyword>
<dbReference type="PANTHER" id="PTHR43749">
    <property type="entry name" value="RNA-SPLICING LIGASE RTCB"/>
    <property type="match status" value="1"/>
</dbReference>
<dbReference type="InterPro" id="IPR036025">
    <property type="entry name" value="RtcB-like_sf"/>
</dbReference>
<sequence>MSIQLVLNKSAQHGVPVKVFTKDIEQEAIQQLRNLAQLEFVHHHIAVMPDVHVGKGATVGSVIPTKDAIIPAAVGVDIGCGMNAVRLSLKAHQLPDNLAKIRAAIEAKVPVGFNQHQAITVKMTTLDPLAKRLKRITDKHKGLLKMLRNFERTWAKQLGTLGGGNHFIELCIDENEDVWLMLHSGSRGIGNCIGEYFITLAKKEQQSRFGHVPDRDLAYFAQGSHSFDDYLEAVQWGQDYALENRREMMRLIINVLQRELPHFTLTKEAINCHHNYVSQEHHFGEDVYVTRKGAISAYEGELGIIPGSMGAKSYIVKGKGNSESLCSCSHGAGRRMSRGKAIRHFNLDDLRAQTAGVECRKDKGVMDEIPEAYKDIDAVMANQSALVEVVHTLKQVMCIKG</sequence>
<evidence type="ECO:0000256" key="6">
    <source>
        <dbReference type="ARBA" id="ARBA00023134"/>
    </source>
</evidence>
<dbReference type="EC" id="6.5.1.8" evidence="1"/>
<dbReference type="GO" id="GO:0170057">
    <property type="term" value="F:RNA ligase (GTP) activity"/>
    <property type="evidence" value="ECO:0007669"/>
    <property type="project" value="UniProtKB-EC"/>
</dbReference>
<proteinExistence type="predicted"/>
<dbReference type="InterPro" id="IPR001233">
    <property type="entry name" value="RtcB"/>
</dbReference>
<feature type="binding site" evidence="11">
    <location>
        <position position="166"/>
    </location>
    <ligand>
        <name>Mn(2+)</name>
        <dbReference type="ChEBI" id="CHEBI:29035"/>
        <label>1</label>
    </ligand>
</feature>
<comment type="caution">
    <text evidence="12">The sequence shown here is derived from an EMBL/GenBank/DDBJ whole genome shotgun (WGS) entry which is preliminary data.</text>
</comment>
<evidence type="ECO:0000256" key="5">
    <source>
        <dbReference type="ARBA" id="ARBA00022800"/>
    </source>
</evidence>
<evidence type="ECO:0000256" key="1">
    <source>
        <dbReference type="ARBA" id="ARBA00012726"/>
    </source>
</evidence>
<dbReference type="Pfam" id="PF01139">
    <property type="entry name" value="RtcB"/>
    <property type="match status" value="1"/>
</dbReference>
<organism evidence="12 13">
    <name type="scientific">Faucicola osloensis</name>
    <name type="common">Moraxella osloensis</name>
    <dbReference type="NCBI Taxonomy" id="34062"/>
    <lineage>
        <taxon>Bacteria</taxon>
        <taxon>Pseudomonadati</taxon>
        <taxon>Pseudomonadota</taxon>
        <taxon>Gammaproteobacteria</taxon>
        <taxon>Moraxellales</taxon>
        <taxon>Moraxellaceae</taxon>
        <taxon>Faucicola</taxon>
    </lineage>
</organism>
<reference evidence="12 13" key="1">
    <citation type="submission" date="2017-12" db="EMBL/GenBank/DDBJ databases">
        <title>Phylogenetic diversity of female urinary microbiome.</title>
        <authorList>
            <person name="Thomas-White K."/>
            <person name="Wolfe A.J."/>
        </authorList>
    </citation>
    <scope>NUCLEOTIDE SEQUENCE [LARGE SCALE GENOMIC DNA]</scope>
    <source>
        <strain evidence="12 13">UMB0416</strain>
    </source>
</reference>
<feature type="binding site" evidence="10">
    <location>
        <begin position="306"/>
        <end position="309"/>
    </location>
    <ligand>
        <name>GMP</name>
        <dbReference type="ChEBI" id="CHEBI:58115"/>
    </ligand>
</feature>
<dbReference type="GO" id="GO:0006281">
    <property type="term" value="P:DNA repair"/>
    <property type="evidence" value="ECO:0007669"/>
    <property type="project" value="TreeGrafter"/>
</dbReference>
<protein>
    <recommendedName>
        <fullName evidence="1">3'-phosphate/5'-hydroxy nucleic acid ligase</fullName>
        <ecNumber evidence="1">6.5.1.8</ecNumber>
    </recommendedName>
</protein>
<evidence type="ECO:0000256" key="3">
    <source>
        <dbReference type="ARBA" id="ARBA00022723"/>
    </source>
</evidence>
<dbReference type="AlphaFoldDB" id="A0A2I1RL56"/>
<keyword evidence="6 10" id="KW-0342">GTP-binding</keyword>
<evidence type="ECO:0000256" key="7">
    <source>
        <dbReference type="ARBA" id="ARBA00023211"/>
    </source>
</evidence>
<dbReference type="GO" id="GO:0042245">
    <property type="term" value="P:RNA repair"/>
    <property type="evidence" value="ECO:0007669"/>
    <property type="project" value="UniProtKB-KW"/>
</dbReference>
<evidence type="ECO:0000313" key="13">
    <source>
        <dbReference type="Proteomes" id="UP000234914"/>
    </source>
</evidence>
<dbReference type="GO" id="GO:0030145">
    <property type="term" value="F:manganese ion binding"/>
    <property type="evidence" value="ECO:0007669"/>
    <property type="project" value="TreeGrafter"/>
</dbReference>
<feature type="binding site" evidence="11">
    <location>
        <position position="274"/>
    </location>
    <ligand>
        <name>Mn(2+)</name>
        <dbReference type="ChEBI" id="CHEBI:29035"/>
        <label>2</label>
    </ligand>
</feature>
<evidence type="ECO:0000313" key="12">
    <source>
        <dbReference type="EMBL" id="PKZ69854.1"/>
    </source>
</evidence>
<evidence type="ECO:0000256" key="10">
    <source>
        <dbReference type="PIRSR" id="PIRSR601233-2"/>
    </source>
</evidence>
<feature type="binding site" evidence="10">
    <location>
        <position position="400"/>
    </location>
    <ligand>
        <name>GMP</name>
        <dbReference type="ChEBI" id="CHEBI:58115"/>
    </ligand>
</feature>
<evidence type="ECO:0000256" key="9">
    <source>
        <dbReference type="PIRSR" id="PIRSR601233-1"/>
    </source>
</evidence>
<dbReference type="Gene3D" id="3.90.1860.10">
    <property type="entry name" value="tRNA-splicing ligase RtcB"/>
    <property type="match status" value="1"/>
</dbReference>
<feature type="binding site" evidence="10">
    <location>
        <position position="313"/>
    </location>
    <ligand>
        <name>GMP</name>
        <dbReference type="ChEBI" id="CHEBI:58115"/>
    </ligand>
</feature>
<feature type="binding site" evidence="11">
    <location>
        <position position="77"/>
    </location>
    <ligand>
        <name>Mn(2+)</name>
        <dbReference type="ChEBI" id="CHEBI:29035"/>
        <label>1</label>
    </ligand>
</feature>
<name>A0A2I1RL56_FAUOS</name>
<feature type="binding site" evidence="10">
    <location>
        <begin position="274"/>
        <end position="275"/>
    </location>
    <ligand>
        <name>GMP</name>
        <dbReference type="ChEBI" id="CHEBI:58115"/>
    </ligand>
</feature>
<dbReference type="InterPro" id="IPR052915">
    <property type="entry name" value="RtcB-like"/>
</dbReference>
<comment type="cofactor">
    <cofactor evidence="11">
        <name>Mn(2+)</name>
        <dbReference type="ChEBI" id="CHEBI:29035"/>
    </cofactor>
    <text evidence="11">Binds 2 manganese ions per subunit.</text>
</comment>
<dbReference type="PANTHER" id="PTHR43749:SF2">
    <property type="entry name" value="RNA-SPLICING LIGASE RTCB"/>
    <property type="match status" value="1"/>
</dbReference>
<comment type="catalytic activity">
    <reaction evidence="8">
        <text>a 3'-end 3'-phospho-ribonucleotide-RNA + a 5'-end dephospho-ribonucleoside-RNA + GTP = a ribonucleotidyl-ribonucleotide-RNA + GMP + diphosphate</text>
        <dbReference type="Rhea" id="RHEA:68076"/>
        <dbReference type="Rhea" id="RHEA-COMP:10463"/>
        <dbReference type="Rhea" id="RHEA-COMP:13936"/>
        <dbReference type="Rhea" id="RHEA-COMP:17355"/>
        <dbReference type="ChEBI" id="CHEBI:33019"/>
        <dbReference type="ChEBI" id="CHEBI:37565"/>
        <dbReference type="ChEBI" id="CHEBI:58115"/>
        <dbReference type="ChEBI" id="CHEBI:83062"/>
        <dbReference type="ChEBI" id="CHEBI:138284"/>
        <dbReference type="ChEBI" id="CHEBI:173118"/>
        <dbReference type="EC" id="6.5.1.8"/>
    </reaction>
</comment>
<feature type="binding site" evidence="10">
    <location>
        <begin position="330"/>
        <end position="333"/>
    </location>
    <ligand>
        <name>GMP</name>
        <dbReference type="ChEBI" id="CHEBI:58115"/>
    </ligand>
</feature>
<keyword evidence="3 11" id="KW-0479">Metal-binding</keyword>
<dbReference type="GO" id="GO:0003909">
    <property type="term" value="F:DNA ligase activity"/>
    <property type="evidence" value="ECO:0007669"/>
    <property type="project" value="TreeGrafter"/>
</dbReference>
<keyword evidence="4 10" id="KW-0547">Nucleotide-binding</keyword>
<evidence type="ECO:0000256" key="4">
    <source>
        <dbReference type="ARBA" id="ARBA00022741"/>
    </source>
</evidence>
<evidence type="ECO:0000256" key="2">
    <source>
        <dbReference type="ARBA" id="ARBA00022598"/>
    </source>
</evidence>
<keyword evidence="7 11" id="KW-0464">Manganese</keyword>
<gene>
    <name evidence="12" type="ORF">CYJ96_00410</name>
</gene>